<dbReference type="RefSeq" id="WP_233733061.1">
    <property type="nucleotide sequence ID" value="NZ_JAJVCN010000004.1"/>
</dbReference>
<dbReference type="SUPFAM" id="SSF50475">
    <property type="entry name" value="FMN-binding split barrel"/>
    <property type="match status" value="1"/>
</dbReference>
<evidence type="ECO:0000256" key="1">
    <source>
        <dbReference type="ARBA" id="ARBA00023002"/>
    </source>
</evidence>
<dbReference type="EMBL" id="JAJVCN010000004">
    <property type="protein sequence ID" value="MCE7010819.1"/>
    <property type="molecule type" value="Genomic_DNA"/>
</dbReference>
<dbReference type="Pfam" id="PF01243">
    <property type="entry name" value="PNPOx_N"/>
    <property type="match status" value="1"/>
</dbReference>
<protein>
    <submittedName>
        <fullName evidence="3">TIGR03618 family F420-dependent PPOX class oxidoreductase</fullName>
    </submittedName>
</protein>
<reference evidence="3 4" key="1">
    <citation type="submission" date="2021-12" db="EMBL/GenBank/DDBJ databases">
        <title>Genome sequence of Kibdelosporangium philippinense ATCC 49844.</title>
        <authorList>
            <person name="Fedorov E.A."/>
            <person name="Omeragic M."/>
            <person name="Shalygina K.F."/>
            <person name="Maclea K.S."/>
        </authorList>
    </citation>
    <scope>NUCLEOTIDE SEQUENCE [LARGE SCALE GENOMIC DNA]</scope>
    <source>
        <strain evidence="3 4">ATCC 49844</strain>
    </source>
</reference>
<dbReference type="InterPro" id="IPR052019">
    <property type="entry name" value="F420H2_bilvrd_red/Heme_oxyg"/>
</dbReference>
<evidence type="ECO:0000313" key="4">
    <source>
        <dbReference type="Proteomes" id="UP001521150"/>
    </source>
</evidence>
<dbReference type="InterPro" id="IPR012349">
    <property type="entry name" value="Split_barrel_FMN-bd"/>
</dbReference>
<dbReference type="InterPro" id="IPR019920">
    <property type="entry name" value="F420-binding_dom_put"/>
</dbReference>
<name>A0ABS8ZSW5_9PSEU</name>
<dbReference type="Gene3D" id="2.30.110.10">
    <property type="entry name" value="Electron Transport, Fmn-binding Protein, Chain A"/>
    <property type="match status" value="1"/>
</dbReference>
<evidence type="ECO:0000259" key="2">
    <source>
        <dbReference type="Pfam" id="PF01243"/>
    </source>
</evidence>
<proteinExistence type="predicted"/>
<dbReference type="NCBIfam" id="TIGR03618">
    <property type="entry name" value="Rv1155_F420"/>
    <property type="match status" value="1"/>
</dbReference>
<organism evidence="3 4">
    <name type="scientific">Kibdelosporangium philippinense</name>
    <dbReference type="NCBI Taxonomy" id="211113"/>
    <lineage>
        <taxon>Bacteria</taxon>
        <taxon>Bacillati</taxon>
        <taxon>Actinomycetota</taxon>
        <taxon>Actinomycetes</taxon>
        <taxon>Pseudonocardiales</taxon>
        <taxon>Pseudonocardiaceae</taxon>
        <taxon>Kibdelosporangium</taxon>
    </lineage>
</organism>
<comment type="caution">
    <text evidence="3">The sequence shown here is derived from an EMBL/GenBank/DDBJ whole genome shotgun (WGS) entry which is preliminary data.</text>
</comment>
<keyword evidence="4" id="KW-1185">Reference proteome</keyword>
<dbReference type="PANTHER" id="PTHR35176">
    <property type="entry name" value="HEME OXYGENASE HI_0854-RELATED"/>
    <property type="match status" value="1"/>
</dbReference>
<dbReference type="Proteomes" id="UP001521150">
    <property type="component" value="Unassembled WGS sequence"/>
</dbReference>
<sequence length="147" mass="15998">MTDLSAFAKLVPFDDGLCVLSTLRADGSIQSSVVNAGVLKHPLTGQDVVGFVAVGSTRKMVNLRADPRATIVVRAGWRWATVEGDVQIIGPDDPHPDVDSEALRLLLRDIFKAAGGTHDDFDTYDRVMKEERRAAGLVVPRRVYPVT</sequence>
<gene>
    <name evidence="3" type="ORF">LWC34_49660</name>
</gene>
<accession>A0ABS8ZSW5</accession>
<dbReference type="PANTHER" id="PTHR35176:SF2">
    <property type="entry name" value="F420H(2)-DEPENDENT REDUCTASE RV1155"/>
    <property type="match status" value="1"/>
</dbReference>
<dbReference type="InterPro" id="IPR011576">
    <property type="entry name" value="Pyridox_Oxase_N"/>
</dbReference>
<feature type="domain" description="Pyridoxamine 5'-phosphate oxidase N-terminal" evidence="2">
    <location>
        <begin position="16"/>
        <end position="95"/>
    </location>
</feature>
<evidence type="ECO:0000313" key="3">
    <source>
        <dbReference type="EMBL" id="MCE7010819.1"/>
    </source>
</evidence>
<keyword evidence="1" id="KW-0560">Oxidoreductase</keyword>